<keyword evidence="2" id="KW-1185">Reference proteome</keyword>
<dbReference type="AlphaFoldDB" id="A0A2P6CDJ6"/>
<comment type="caution">
    <text evidence="1">The sequence shown here is derived from an EMBL/GenBank/DDBJ whole genome shotgun (WGS) entry which is preliminary data.</text>
</comment>
<dbReference type="InterPro" id="IPR047975">
    <property type="entry name" value="Heme_bind_FMP"/>
</dbReference>
<reference evidence="1 2" key="1">
    <citation type="submission" date="2016-12" db="EMBL/GenBank/DDBJ databases">
        <title>Trade-off between light-utilization and light-protection in marine flavobacteria.</title>
        <authorList>
            <person name="Kumagai Y."/>
            <person name="Yoshizawa S."/>
            <person name="Kogure K."/>
            <person name="Iwasaki W."/>
        </authorList>
    </citation>
    <scope>NUCLEOTIDE SEQUENCE [LARGE SCALE GENOMIC DNA]</scope>
    <source>
        <strain evidence="1 2">KCTC 12100</strain>
    </source>
</reference>
<organism evidence="1 2">
    <name type="scientific">Polaribacter butkevichii</name>
    <dbReference type="NCBI Taxonomy" id="218490"/>
    <lineage>
        <taxon>Bacteria</taxon>
        <taxon>Pseudomonadati</taxon>
        <taxon>Bacteroidota</taxon>
        <taxon>Flavobacteriia</taxon>
        <taxon>Flavobacteriales</taxon>
        <taxon>Flavobacteriaceae</taxon>
    </lineage>
</organism>
<evidence type="ECO:0000313" key="2">
    <source>
        <dbReference type="Proteomes" id="UP000247345"/>
    </source>
</evidence>
<name>A0A2P6CDJ6_9FLAO</name>
<sequence>MSKQKEYSPAVLKLPADYGVLKQLEGTWVNHNPDNNTTSWGLHTTCMPSPGTNSETIPGKYHFLCEDYTEELTFTLVKGSVRNRGGANEQFAGAVEYKTAINDLNGNPLHAENGMYLWLSDIYNHPASVESVKTDIGQPELKPGDGANGPNFVSSYSVSRSGTIPHGSTILLFGKDEEKEGKPVFPSGTNTWEPGFLAISQSMGGADIPPDAPINLDKPAPAWVHDTSIPIKQPSSNKAYTQRILAHNLYPYSVRPDLRLRDALKNQEVKKHVFIEMNTTETGGPQGGVLNNPFVSRFAPVQEMKMRMWIETIVENGEEILQLQYEQIMFFQFQFGTDGGATRWPHIQINTLRKKK</sequence>
<dbReference type="EMBL" id="MSCK01000001">
    <property type="protein sequence ID" value="PQJ72975.1"/>
    <property type="molecule type" value="Genomic_DNA"/>
</dbReference>
<protein>
    <submittedName>
        <fullName evidence="1">Uncharacterized protein</fullName>
    </submittedName>
</protein>
<dbReference type="RefSeq" id="WP_105048642.1">
    <property type="nucleotide sequence ID" value="NZ_CP150661.1"/>
</dbReference>
<dbReference type="Proteomes" id="UP000247345">
    <property type="component" value="Unassembled WGS sequence"/>
</dbReference>
<accession>A0A2P6CDJ6</accession>
<dbReference type="NCBIfam" id="NF040571">
    <property type="entry name" value="peroxidase_FMP"/>
    <property type="match status" value="1"/>
</dbReference>
<proteinExistence type="predicted"/>
<evidence type="ECO:0000313" key="1">
    <source>
        <dbReference type="EMBL" id="PQJ72975.1"/>
    </source>
</evidence>
<gene>
    <name evidence="1" type="ORF">BTO14_06765</name>
</gene>
<dbReference type="OrthoDB" id="118689at2"/>
<dbReference type="NCBIfam" id="NF040572">
    <property type="entry name" value="heme_bind_FMP"/>
    <property type="match status" value="1"/>
</dbReference>